<dbReference type="Pfam" id="PF03746">
    <property type="entry name" value="LamB_YcsF"/>
    <property type="match status" value="1"/>
</dbReference>
<sequence>MLLNCDLGESYGSWHMGMDEAVMPHIDQANIACGFHAGDPLTIDRTLALAARHAVQVGAHPAYPDLVGFGRRSMALSEQELASSLRYQVAALDGMAACHNLQVAYVKPHGALYNDMMVDPVVRAAVMRSVASYHRPLALMLQATPEAEAHREEAQQHGLALLFEAFADRCYADDGRLLSRRLPGAVHDRERMLAQVRQLLDHGTITTHGGKVLALAVDSLCVHGDNPEGVMAIEEIQQLTSVGSEHPCS</sequence>
<evidence type="ECO:0000313" key="1">
    <source>
        <dbReference type="EMBL" id="HAN28571.1"/>
    </source>
</evidence>
<dbReference type="STRING" id="1121937.GCA_000423125_00421"/>
<evidence type="ECO:0000313" key="2">
    <source>
        <dbReference type="Proteomes" id="UP000259273"/>
    </source>
</evidence>
<dbReference type="GO" id="GO:0005975">
    <property type="term" value="P:carbohydrate metabolic process"/>
    <property type="evidence" value="ECO:0007669"/>
    <property type="project" value="InterPro"/>
</dbReference>
<accession>A0A3C1KPQ8</accession>
<dbReference type="InterPro" id="IPR005501">
    <property type="entry name" value="LamB/YcsF/PxpA-like"/>
</dbReference>
<protein>
    <submittedName>
        <fullName evidence="1">LamB/YcsF family protein</fullName>
    </submittedName>
</protein>
<dbReference type="SUPFAM" id="SSF88713">
    <property type="entry name" value="Glycoside hydrolase/deacetylase"/>
    <property type="match status" value="1"/>
</dbReference>
<dbReference type="CDD" id="cd10787">
    <property type="entry name" value="LamB_YcsF_like"/>
    <property type="match status" value="1"/>
</dbReference>
<dbReference type="PANTHER" id="PTHR30292">
    <property type="entry name" value="UNCHARACTERIZED PROTEIN YBGL-RELATED"/>
    <property type="match status" value="1"/>
</dbReference>
<gene>
    <name evidence="1" type="ORF">DCP75_12770</name>
</gene>
<organism evidence="1 2">
    <name type="scientific">Haliea salexigens</name>
    <dbReference type="NCBI Taxonomy" id="287487"/>
    <lineage>
        <taxon>Bacteria</taxon>
        <taxon>Pseudomonadati</taxon>
        <taxon>Pseudomonadota</taxon>
        <taxon>Gammaproteobacteria</taxon>
        <taxon>Cellvibrionales</taxon>
        <taxon>Halieaceae</taxon>
        <taxon>Haliea</taxon>
    </lineage>
</organism>
<name>A0A3C1KPQ8_9GAMM</name>
<dbReference type="AlphaFoldDB" id="A0A3C1KPQ8"/>
<dbReference type="NCBIfam" id="NF003814">
    <property type="entry name" value="PRK05406.1-3"/>
    <property type="match status" value="1"/>
</dbReference>
<dbReference type="PANTHER" id="PTHR30292:SF0">
    <property type="entry name" value="5-OXOPROLINASE SUBUNIT A"/>
    <property type="match status" value="1"/>
</dbReference>
<dbReference type="Gene3D" id="3.20.20.370">
    <property type="entry name" value="Glycoside hydrolase/deacetylase"/>
    <property type="match status" value="1"/>
</dbReference>
<dbReference type="NCBIfam" id="NF003816">
    <property type="entry name" value="PRK05406.1-5"/>
    <property type="match status" value="1"/>
</dbReference>
<comment type="caution">
    <text evidence="1">The sequence shown here is derived from an EMBL/GenBank/DDBJ whole genome shotgun (WGS) entry which is preliminary data.</text>
</comment>
<reference evidence="1 2" key="1">
    <citation type="journal article" date="2018" name="Nat. Biotechnol.">
        <title>A standardized bacterial taxonomy based on genome phylogeny substantially revises the tree of life.</title>
        <authorList>
            <person name="Parks D.H."/>
            <person name="Chuvochina M."/>
            <person name="Waite D.W."/>
            <person name="Rinke C."/>
            <person name="Skarshewski A."/>
            <person name="Chaumeil P.A."/>
            <person name="Hugenholtz P."/>
        </authorList>
    </citation>
    <scope>NUCLEOTIDE SEQUENCE [LARGE SCALE GENOMIC DNA]</scope>
    <source>
        <strain evidence="1">UBA9158</strain>
    </source>
</reference>
<dbReference type="InterPro" id="IPR011330">
    <property type="entry name" value="Glyco_hydro/deAcase_b/a-brl"/>
</dbReference>
<dbReference type="Proteomes" id="UP000259273">
    <property type="component" value="Unassembled WGS sequence"/>
</dbReference>
<dbReference type="EMBL" id="DMND01000174">
    <property type="protein sequence ID" value="HAN28571.1"/>
    <property type="molecule type" value="Genomic_DNA"/>
</dbReference>
<proteinExistence type="predicted"/>